<comment type="caution">
    <text evidence="2">The sequence shown here is derived from an EMBL/GenBank/DDBJ whole genome shotgun (WGS) entry which is preliminary data.</text>
</comment>
<evidence type="ECO:0000313" key="3">
    <source>
        <dbReference type="Proteomes" id="UP000034006"/>
    </source>
</evidence>
<protein>
    <submittedName>
        <fullName evidence="2">Uncharacterized protein</fullName>
    </submittedName>
</protein>
<reference evidence="2 3" key="1">
    <citation type="journal article" date="2015" name="Nature">
        <title>rRNA introns, odd ribosomes, and small enigmatic genomes across a large radiation of phyla.</title>
        <authorList>
            <person name="Brown C.T."/>
            <person name="Hug L.A."/>
            <person name="Thomas B.C."/>
            <person name="Sharon I."/>
            <person name="Castelle C.J."/>
            <person name="Singh A."/>
            <person name="Wilkins M.J."/>
            <person name="Williams K.H."/>
            <person name="Banfield J.F."/>
        </authorList>
    </citation>
    <scope>NUCLEOTIDE SEQUENCE [LARGE SCALE GENOMIC DNA]</scope>
</reference>
<keyword evidence="1" id="KW-0812">Transmembrane</keyword>
<dbReference type="Proteomes" id="UP000034006">
    <property type="component" value="Unassembled WGS sequence"/>
</dbReference>
<name>A0A0G1HYW8_9BACT</name>
<feature type="transmembrane region" description="Helical" evidence="1">
    <location>
        <begin position="94"/>
        <end position="120"/>
    </location>
</feature>
<organism evidence="2 3">
    <name type="scientific">Candidatus Collierbacteria bacterium GW2011_GWB2_44_22</name>
    <dbReference type="NCBI Taxonomy" id="1618387"/>
    <lineage>
        <taxon>Bacteria</taxon>
        <taxon>Candidatus Collieribacteriota</taxon>
    </lineage>
</organism>
<accession>A0A0G1HYW8</accession>
<dbReference type="EMBL" id="LCIH01000002">
    <property type="protein sequence ID" value="KKT52356.1"/>
    <property type="molecule type" value="Genomic_DNA"/>
</dbReference>
<sequence length="157" mass="17040">MAYEIADELLLKPEEKTSFDFRMSRCGIGNAISKEMMVAINPLLNSLEFRVTDDGNGFVSVWVNHSVYDVHIAQKQHASDKKDMKKAISALPRLVMVLVVASLAISAAVAWKIAVLAFLFPGLAAVGFGTAFVYGLITCMGVSALITVAYILNRGRS</sequence>
<keyword evidence="1" id="KW-1133">Transmembrane helix</keyword>
<proteinExistence type="predicted"/>
<feature type="transmembrane region" description="Helical" evidence="1">
    <location>
        <begin position="132"/>
        <end position="152"/>
    </location>
</feature>
<dbReference type="AlphaFoldDB" id="A0A0G1HYW8"/>
<evidence type="ECO:0000256" key="1">
    <source>
        <dbReference type="SAM" id="Phobius"/>
    </source>
</evidence>
<keyword evidence="1" id="KW-0472">Membrane</keyword>
<evidence type="ECO:0000313" key="2">
    <source>
        <dbReference type="EMBL" id="KKT52356.1"/>
    </source>
</evidence>
<gene>
    <name evidence="2" type="ORF">UW44_C0002G0022</name>
</gene>